<sequence length="343" mass="37168">MTPGWSQNGLLLLLFATSSILLAEGFHQAPGARTSVSSLRPPRQSHRLPQSRCYALDPAFVTDAALNGGVGGGPQQVAEAMLALLRGPSGVGIFGLTALLIRLYTYFTVQSYIAKLCTLFADNGTTVELRYGNSLRNLFYYEPGPGKMDQLIIPSGDPKNLQTIAEVCARLKVAAKATYNVTALPETFEALKLPAESVDTVVSTYMLNKSKQPLVTFAKAMDLLKDDGVFVFVEPVCGDNPLLGGIRKYLGAIHRATGAFGDPGLDLKNLVNAWAEQVGKAEGIELDLDVEEQSYFLDPHIVGVMYKRKVDRGPDYEPSKSEKRKLARRRGMTTTSKGFGSSS</sequence>
<feature type="domain" description="Methyltransferase type 11" evidence="3">
    <location>
        <begin position="175"/>
        <end position="232"/>
    </location>
</feature>
<dbReference type="SUPFAM" id="SSF53335">
    <property type="entry name" value="S-adenosyl-L-methionine-dependent methyltransferases"/>
    <property type="match status" value="1"/>
</dbReference>
<proteinExistence type="predicted"/>
<feature type="region of interest" description="Disordered" evidence="1">
    <location>
        <begin position="312"/>
        <end position="343"/>
    </location>
</feature>
<dbReference type="AlphaFoldDB" id="A0A4D9CZF5"/>
<name>A0A4D9CZF5_9STRA</name>
<dbReference type="Proteomes" id="UP000355283">
    <property type="component" value="Unassembled WGS sequence"/>
</dbReference>
<keyword evidence="2" id="KW-0732">Signal</keyword>
<dbReference type="Gene3D" id="3.40.50.150">
    <property type="entry name" value="Vaccinia Virus protein VP39"/>
    <property type="match status" value="1"/>
</dbReference>
<evidence type="ECO:0000313" key="4">
    <source>
        <dbReference type="EMBL" id="TFJ84771.1"/>
    </source>
</evidence>
<feature type="compositionally biased region" description="Basic residues" evidence="1">
    <location>
        <begin position="322"/>
        <end position="331"/>
    </location>
</feature>
<feature type="signal peptide" evidence="2">
    <location>
        <begin position="1"/>
        <end position="23"/>
    </location>
</feature>
<evidence type="ECO:0000259" key="3">
    <source>
        <dbReference type="Pfam" id="PF08241"/>
    </source>
</evidence>
<evidence type="ECO:0000256" key="1">
    <source>
        <dbReference type="SAM" id="MobiDB-lite"/>
    </source>
</evidence>
<feature type="chain" id="PRO_5020032146" description="Methyltransferase type 11 domain-containing protein" evidence="2">
    <location>
        <begin position="24"/>
        <end position="343"/>
    </location>
</feature>
<organism evidence="4 5">
    <name type="scientific">Nannochloropsis salina CCMP1776</name>
    <dbReference type="NCBI Taxonomy" id="1027361"/>
    <lineage>
        <taxon>Eukaryota</taxon>
        <taxon>Sar</taxon>
        <taxon>Stramenopiles</taxon>
        <taxon>Ochrophyta</taxon>
        <taxon>Eustigmatophyceae</taxon>
        <taxon>Eustigmatales</taxon>
        <taxon>Monodopsidaceae</taxon>
        <taxon>Microchloropsis</taxon>
        <taxon>Microchloropsis salina</taxon>
    </lineage>
</organism>
<keyword evidence="5" id="KW-1185">Reference proteome</keyword>
<dbReference type="InterPro" id="IPR029063">
    <property type="entry name" value="SAM-dependent_MTases_sf"/>
</dbReference>
<reference evidence="4 5" key="1">
    <citation type="submission" date="2019-01" db="EMBL/GenBank/DDBJ databases">
        <title>Nuclear Genome Assembly of the Microalgal Biofuel strain Nannochloropsis salina CCMP1776.</title>
        <authorList>
            <person name="Hovde B."/>
        </authorList>
    </citation>
    <scope>NUCLEOTIDE SEQUENCE [LARGE SCALE GENOMIC DNA]</scope>
    <source>
        <strain evidence="4 5">CCMP1776</strain>
    </source>
</reference>
<dbReference type="Pfam" id="PF08241">
    <property type="entry name" value="Methyltransf_11"/>
    <property type="match status" value="1"/>
</dbReference>
<comment type="caution">
    <text evidence="4">The sequence shown here is derived from an EMBL/GenBank/DDBJ whole genome shotgun (WGS) entry which is preliminary data.</text>
</comment>
<accession>A0A4D9CZF5</accession>
<evidence type="ECO:0000256" key="2">
    <source>
        <dbReference type="SAM" id="SignalP"/>
    </source>
</evidence>
<dbReference type="OrthoDB" id="10278324at2759"/>
<evidence type="ECO:0000313" key="5">
    <source>
        <dbReference type="Proteomes" id="UP000355283"/>
    </source>
</evidence>
<dbReference type="InterPro" id="IPR013216">
    <property type="entry name" value="Methyltransf_11"/>
</dbReference>
<dbReference type="EMBL" id="SDOX01000017">
    <property type="protein sequence ID" value="TFJ84771.1"/>
    <property type="molecule type" value="Genomic_DNA"/>
</dbReference>
<gene>
    <name evidence="4" type="ORF">NSK_003803</name>
</gene>
<feature type="compositionally biased region" description="Basic and acidic residues" evidence="1">
    <location>
        <begin position="312"/>
        <end position="321"/>
    </location>
</feature>
<protein>
    <recommendedName>
        <fullName evidence="3">Methyltransferase type 11 domain-containing protein</fullName>
    </recommendedName>
</protein>
<feature type="compositionally biased region" description="Polar residues" evidence="1">
    <location>
        <begin position="332"/>
        <end position="343"/>
    </location>
</feature>
<dbReference type="GO" id="GO:0008757">
    <property type="term" value="F:S-adenosylmethionine-dependent methyltransferase activity"/>
    <property type="evidence" value="ECO:0007669"/>
    <property type="project" value="InterPro"/>
</dbReference>